<reference evidence="1" key="1">
    <citation type="submission" date="2022-04" db="EMBL/GenBank/DDBJ databases">
        <title>Lysobacter sp. CAU 1642 isolated from sea sand.</title>
        <authorList>
            <person name="Kim W."/>
        </authorList>
    </citation>
    <scope>NUCLEOTIDE SEQUENCE</scope>
    <source>
        <strain evidence="1">CAU 1642</strain>
    </source>
</reference>
<accession>A0ABT0GG04</accession>
<dbReference type="InterPro" id="IPR040837">
    <property type="entry name" value="Bact_RF_family7"/>
</dbReference>
<dbReference type="Pfam" id="PF18849">
    <property type="entry name" value="baeRF_family7"/>
    <property type="match status" value="1"/>
</dbReference>
<proteinExistence type="predicted"/>
<dbReference type="EMBL" id="JALNMH010000005">
    <property type="protein sequence ID" value="MCK7593470.1"/>
    <property type="molecule type" value="Genomic_DNA"/>
</dbReference>
<sequence length="386" mass="42583">MPSHLSGEELQELLDHRSPRCVSLFLPTARSGEGVRQAPIHLKNLLAEADRHLQARGLKPHESEAALAPAVALIDDAPFWEHQREGLALFLNAEGLRSYSLPISFEPLAVVADAFEILPLLPLLALGDRFYILALSRNQVRLLEATHDSVVELEVPDMPRSQAEALAHDDREQSLQFHTGASGNGGARPAIFHGQGGSDDTEKLDLYRFFQQVDRALSRFLANEQAPMVLASVNYQQALYREANHYARLIEPGIDGNPDSLANETLRDRALPLVEPVFREAEREAKDRLAALADSKRAIDSIEKLVPAAYWGRVDTLFVERDQHVWGQFDPTANKVYLSDPDEVAPGDYDLLDLAVRRTLAKGGTVFALSGEHMPAGSPAAAIGRY</sequence>
<evidence type="ECO:0000313" key="1">
    <source>
        <dbReference type="EMBL" id="MCK7593470.1"/>
    </source>
</evidence>
<dbReference type="RefSeq" id="WP_248207058.1">
    <property type="nucleotide sequence ID" value="NZ_JALNMH010000005.1"/>
</dbReference>
<dbReference type="Proteomes" id="UP001431449">
    <property type="component" value="Unassembled WGS sequence"/>
</dbReference>
<gene>
    <name evidence="1" type="ORF">M0G41_07295</name>
</gene>
<protein>
    <submittedName>
        <fullName evidence="1">Uncharacterized protein</fullName>
    </submittedName>
</protein>
<organism evidence="1 2">
    <name type="scientific">Pseudomarimonas salicorniae</name>
    <dbReference type="NCBI Taxonomy" id="2933270"/>
    <lineage>
        <taxon>Bacteria</taxon>
        <taxon>Pseudomonadati</taxon>
        <taxon>Pseudomonadota</taxon>
        <taxon>Gammaproteobacteria</taxon>
        <taxon>Lysobacterales</taxon>
        <taxon>Lysobacteraceae</taxon>
        <taxon>Pseudomarimonas</taxon>
    </lineage>
</organism>
<evidence type="ECO:0000313" key="2">
    <source>
        <dbReference type="Proteomes" id="UP001431449"/>
    </source>
</evidence>
<name>A0ABT0GG04_9GAMM</name>
<keyword evidence="2" id="KW-1185">Reference proteome</keyword>
<comment type="caution">
    <text evidence="1">The sequence shown here is derived from an EMBL/GenBank/DDBJ whole genome shotgun (WGS) entry which is preliminary data.</text>
</comment>